<dbReference type="Pfam" id="PF00196">
    <property type="entry name" value="GerE"/>
    <property type="match status" value="1"/>
</dbReference>
<dbReference type="PANTHER" id="PTHR45566:SF2">
    <property type="entry name" value="NARL SUBFAMILY"/>
    <property type="match status" value="1"/>
</dbReference>
<dbReference type="PROSITE" id="PS50110">
    <property type="entry name" value="RESPONSE_REGULATORY"/>
    <property type="match status" value="1"/>
</dbReference>
<dbReference type="Proteomes" id="UP001145087">
    <property type="component" value="Unassembled WGS sequence"/>
</dbReference>
<dbReference type="PROSITE" id="PS50043">
    <property type="entry name" value="HTH_LUXR_2"/>
    <property type="match status" value="1"/>
</dbReference>
<accession>A0A9X3F2C8</accession>
<dbReference type="AlphaFoldDB" id="A0A9X3F2C8"/>
<keyword evidence="1 3" id="KW-0597">Phosphoprotein</keyword>
<feature type="domain" description="Response regulatory" evidence="5">
    <location>
        <begin position="3"/>
        <end position="119"/>
    </location>
</feature>
<comment type="caution">
    <text evidence="6">The sequence shown here is derived from an EMBL/GenBank/DDBJ whole genome shotgun (WGS) entry which is preliminary data.</text>
</comment>
<proteinExistence type="predicted"/>
<dbReference type="SMART" id="SM00421">
    <property type="entry name" value="HTH_LUXR"/>
    <property type="match status" value="1"/>
</dbReference>
<name>A0A9X3F2C8_9BACT</name>
<evidence type="ECO:0000313" key="7">
    <source>
        <dbReference type="Proteomes" id="UP001145087"/>
    </source>
</evidence>
<dbReference type="SUPFAM" id="SSF52172">
    <property type="entry name" value="CheY-like"/>
    <property type="match status" value="1"/>
</dbReference>
<evidence type="ECO:0000256" key="2">
    <source>
        <dbReference type="ARBA" id="ARBA00023125"/>
    </source>
</evidence>
<gene>
    <name evidence="6" type="ORF">OU798_02980</name>
</gene>
<dbReference type="GO" id="GO:0003677">
    <property type="term" value="F:DNA binding"/>
    <property type="evidence" value="ECO:0007669"/>
    <property type="project" value="UniProtKB-KW"/>
</dbReference>
<dbReference type="Gene3D" id="3.40.50.2300">
    <property type="match status" value="1"/>
</dbReference>
<dbReference type="Pfam" id="PF00072">
    <property type="entry name" value="Response_reg"/>
    <property type="match status" value="1"/>
</dbReference>
<dbReference type="GO" id="GO:0000160">
    <property type="term" value="P:phosphorelay signal transduction system"/>
    <property type="evidence" value="ECO:0007669"/>
    <property type="project" value="InterPro"/>
</dbReference>
<keyword evidence="2" id="KW-0238">DNA-binding</keyword>
<dbReference type="InterPro" id="IPR011006">
    <property type="entry name" value="CheY-like_superfamily"/>
</dbReference>
<evidence type="ECO:0000256" key="3">
    <source>
        <dbReference type="PROSITE-ProRule" id="PRU00169"/>
    </source>
</evidence>
<feature type="domain" description="HTH luxR-type" evidence="4">
    <location>
        <begin position="143"/>
        <end position="208"/>
    </location>
</feature>
<dbReference type="CDD" id="cd17535">
    <property type="entry name" value="REC_NarL-like"/>
    <property type="match status" value="1"/>
</dbReference>
<dbReference type="InterPro" id="IPR001789">
    <property type="entry name" value="Sig_transdc_resp-reg_receiver"/>
</dbReference>
<dbReference type="SUPFAM" id="SSF46894">
    <property type="entry name" value="C-terminal effector domain of the bipartite response regulators"/>
    <property type="match status" value="1"/>
</dbReference>
<evidence type="ECO:0000256" key="1">
    <source>
        <dbReference type="ARBA" id="ARBA00022553"/>
    </source>
</evidence>
<dbReference type="EMBL" id="JAPOHD010000006">
    <property type="protein sequence ID" value="MCY1719286.1"/>
    <property type="molecule type" value="Genomic_DNA"/>
</dbReference>
<reference evidence="6" key="1">
    <citation type="submission" date="2022-11" db="EMBL/GenBank/DDBJ databases">
        <title>Marilongibacter aestuarii gen. nov., sp. nov., isolated from tidal flat sediment.</title>
        <authorList>
            <person name="Jiayan W."/>
        </authorList>
    </citation>
    <scope>NUCLEOTIDE SEQUENCE</scope>
    <source>
        <strain evidence="6">Z1-6</strain>
    </source>
</reference>
<dbReference type="CDD" id="cd06170">
    <property type="entry name" value="LuxR_C_like"/>
    <property type="match status" value="1"/>
</dbReference>
<sequence length="211" mass="24008">MCNIAILEGFSLYSSGLKSILQNTHDFDVIAEAVSASDLCSKIGDRLPHVVIIDIIHGDNSGIKPIRKIRRRFPKVPVLLIVSPHYSDCFEEYIRLGVKGFIFNNSDGTDFIKAIKKLKNGEEYFEKTVWNIFKTSIQSRKYTTKTTHKLTDREVSVLKLFSRGLTYKEIGASLNISPRTVETHKRNILSKLKINSTADMVKYAYRNHIIA</sequence>
<protein>
    <submittedName>
        <fullName evidence="6">Response regulator transcription factor</fullName>
    </submittedName>
</protein>
<dbReference type="InterPro" id="IPR058245">
    <property type="entry name" value="NreC/VraR/RcsB-like_REC"/>
</dbReference>
<evidence type="ECO:0000259" key="5">
    <source>
        <dbReference type="PROSITE" id="PS50110"/>
    </source>
</evidence>
<dbReference type="InterPro" id="IPR000792">
    <property type="entry name" value="Tscrpt_reg_LuxR_C"/>
</dbReference>
<dbReference type="GO" id="GO:0006355">
    <property type="term" value="P:regulation of DNA-templated transcription"/>
    <property type="evidence" value="ECO:0007669"/>
    <property type="project" value="InterPro"/>
</dbReference>
<feature type="modified residue" description="4-aspartylphosphate" evidence="3">
    <location>
        <position position="54"/>
    </location>
</feature>
<dbReference type="InterPro" id="IPR016032">
    <property type="entry name" value="Sig_transdc_resp-reg_C-effctor"/>
</dbReference>
<dbReference type="RefSeq" id="WP_343331624.1">
    <property type="nucleotide sequence ID" value="NZ_JAPOHD010000006.1"/>
</dbReference>
<evidence type="ECO:0000259" key="4">
    <source>
        <dbReference type="PROSITE" id="PS50043"/>
    </source>
</evidence>
<keyword evidence="7" id="KW-1185">Reference proteome</keyword>
<dbReference type="InterPro" id="IPR051015">
    <property type="entry name" value="EvgA-like"/>
</dbReference>
<dbReference type="PROSITE" id="PS00622">
    <property type="entry name" value="HTH_LUXR_1"/>
    <property type="match status" value="1"/>
</dbReference>
<dbReference type="PANTHER" id="PTHR45566">
    <property type="entry name" value="HTH-TYPE TRANSCRIPTIONAL REGULATOR YHJB-RELATED"/>
    <property type="match status" value="1"/>
</dbReference>
<evidence type="ECO:0000313" key="6">
    <source>
        <dbReference type="EMBL" id="MCY1719286.1"/>
    </source>
</evidence>
<dbReference type="PRINTS" id="PR00038">
    <property type="entry name" value="HTHLUXR"/>
</dbReference>
<organism evidence="6 7">
    <name type="scientific">Draconibacterium aestuarii</name>
    <dbReference type="NCBI Taxonomy" id="2998507"/>
    <lineage>
        <taxon>Bacteria</taxon>
        <taxon>Pseudomonadati</taxon>
        <taxon>Bacteroidota</taxon>
        <taxon>Bacteroidia</taxon>
        <taxon>Marinilabiliales</taxon>
        <taxon>Prolixibacteraceae</taxon>
        <taxon>Draconibacterium</taxon>
    </lineage>
</organism>